<proteinExistence type="predicted"/>
<gene>
    <name evidence="2" type="ORF">I5677_16340</name>
</gene>
<evidence type="ECO:0000313" key="2">
    <source>
        <dbReference type="EMBL" id="MBH1942472.1"/>
    </source>
</evidence>
<name>A0A8J7HDT7_9FIRM</name>
<dbReference type="Proteomes" id="UP000623269">
    <property type="component" value="Unassembled WGS sequence"/>
</dbReference>
<dbReference type="Pfam" id="PF01973">
    <property type="entry name" value="MptE-like"/>
    <property type="match status" value="1"/>
</dbReference>
<dbReference type="RefSeq" id="WP_197662726.1">
    <property type="nucleotide sequence ID" value="NZ_JAEAGR010000023.1"/>
</dbReference>
<organism evidence="2 3">
    <name type="scientific">Mobilitalea sibirica</name>
    <dbReference type="NCBI Taxonomy" id="1462919"/>
    <lineage>
        <taxon>Bacteria</taxon>
        <taxon>Bacillati</taxon>
        <taxon>Bacillota</taxon>
        <taxon>Clostridia</taxon>
        <taxon>Lachnospirales</taxon>
        <taxon>Lachnospiraceae</taxon>
        <taxon>Mobilitalea</taxon>
    </lineage>
</organism>
<dbReference type="EMBL" id="JAEAGR010000023">
    <property type="protein sequence ID" value="MBH1942472.1"/>
    <property type="molecule type" value="Genomic_DNA"/>
</dbReference>
<reference evidence="2" key="1">
    <citation type="submission" date="2020-12" db="EMBL/GenBank/DDBJ databases">
        <title>M. sibirica DSM 26468T genome.</title>
        <authorList>
            <person name="Thieme N."/>
            <person name="Rettenmaier R."/>
            <person name="Zverlov V."/>
            <person name="Liebl W."/>
        </authorList>
    </citation>
    <scope>NUCLEOTIDE SEQUENCE</scope>
    <source>
        <strain evidence="2">DSM 26468</strain>
    </source>
</reference>
<evidence type="ECO:0000259" key="1">
    <source>
        <dbReference type="Pfam" id="PF01973"/>
    </source>
</evidence>
<evidence type="ECO:0000313" key="3">
    <source>
        <dbReference type="Proteomes" id="UP000623269"/>
    </source>
</evidence>
<comment type="caution">
    <text evidence="2">The sequence shown here is derived from an EMBL/GenBank/DDBJ whole genome shotgun (WGS) entry which is preliminary data.</text>
</comment>
<dbReference type="AlphaFoldDB" id="A0A8J7HDT7"/>
<sequence length="609" mass="70795">MSCYELNMECMKQCRPNLYIKLLEVTVSFDKMLEDGMQHGEAINGEPYLFIQKDEKQYRLNSCYNPSHEAKIWIKQYKFLNLNSVIAMFGFGTGSFVREIVLNRGRNDILFVYEPSLRLFDYVLHNFNITDIIKQENLIICIEGINDFEFHGLLQNSINITNYSSQIRCSHPGYEKIYTDIAIKYWTEVKDSFIQARTNINTEMVFGKRFIENALYNTRYLKKSNRLMELKEDLQLDIPAVIVAGGPSVKDNISELKRAKGRLYIFAVDRVLDYLLEEGVEPDFIVTVDPMKPMEFFTEREDIKIPILCEMASNKLILERHKGRKIFFSCFPYFQQMYKAADKNPPYIITGASVATSAFMTCIELGFKKIVLVGQDLAYDGEFTHAGDITEQGSQRFDIMVEGVDGEKVRSRRDWYNFSLWYKDCIMLYPEIQVIDAKTKGAKIHGTINMSLKEVLDSYSESTIDIIKTMETKQSTFNEQDMDVIKRFFEDGYEELYFMKKKAKEAINICESQIRLYNRSIQETNETEKNFKKISKINKAIHENSAYQLIESFITASSAQEISEMYQFTDNAKADKLKTYEKSIKIYQAIIDGADYTRPLLEEAISNLI</sequence>
<accession>A0A8J7HDT7</accession>
<keyword evidence="3" id="KW-1185">Reference proteome</keyword>
<dbReference type="PANTHER" id="PTHR41786:SF1">
    <property type="entry name" value="6-HYDROXYMETHYLPTERIN DIPHOSPHOKINASE MPTE-LIKE DOMAIN-CONTAINING PROTEIN"/>
    <property type="match status" value="1"/>
</dbReference>
<feature type="domain" description="6-hydroxymethylpterin diphosphokinase MptE-like" evidence="1">
    <location>
        <begin position="213"/>
        <end position="380"/>
    </location>
</feature>
<protein>
    <submittedName>
        <fullName evidence="2">Motility associated factor glycosyltransferase family protein</fullName>
    </submittedName>
</protein>
<dbReference type="PANTHER" id="PTHR41786">
    <property type="entry name" value="MOTILITY ACCESSORY FACTOR MAF"/>
    <property type="match status" value="1"/>
</dbReference>
<dbReference type="InterPro" id="IPR002826">
    <property type="entry name" value="MptE-like"/>
</dbReference>